<evidence type="ECO:0000313" key="2">
    <source>
        <dbReference type="Proteomes" id="UP001165960"/>
    </source>
</evidence>
<sequence length="300" mass="34059">MLAASKQQKYEVDFWDEFVPNNINVDIYTCTWQPIGIKPKANVVFIHGQAEHVRRYDHVFQELAKSGFKVQGFDQVGCGRTGQRAKDLGGALGLSRVLIEVDDCIDRMYDPDIPLFLMGHSFGGASTLNYLAMGERRDLVYGAIASAPCIRIAEESQPFFVKRWVGLTAAVVFPLQKIDTSMEPSYLTRDKGEVEKTLKDPYRFSKTSLIQSRDLLKEGENFMNFRTGNVKTPRLLIMHGTADKLASYDASANTYLKLKRQSRIPNLEFKAYEGGYHELAHDIIRDEVITNVIQWISKHI</sequence>
<reference evidence="1" key="1">
    <citation type="submission" date="2022-04" db="EMBL/GenBank/DDBJ databases">
        <title>Genome of the entomopathogenic fungus Entomophthora muscae.</title>
        <authorList>
            <person name="Elya C."/>
            <person name="Lovett B.R."/>
            <person name="Lee E."/>
            <person name="Macias A.M."/>
            <person name="Hajek A.E."/>
            <person name="De Bivort B.L."/>
            <person name="Kasson M.T."/>
            <person name="De Fine Licht H.H."/>
            <person name="Stajich J.E."/>
        </authorList>
    </citation>
    <scope>NUCLEOTIDE SEQUENCE</scope>
    <source>
        <strain evidence="1">Berkeley</strain>
    </source>
</reference>
<organism evidence="1 2">
    <name type="scientific">Entomophthora muscae</name>
    <dbReference type="NCBI Taxonomy" id="34485"/>
    <lineage>
        <taxon>Eukaryota</taxon>
        <taxon>Fungi</taxon>
        <taxon>Fungi incertae sedis</taxon>
        <taxon>Zoopagomycota</taxon>
        <taxon>Entomophthoromycotina</taxon>
        <taxon>Entomophthoromycetes</taxon>
        <taxon>Entomophthorales</taxon>
        <taxon>Entomophthoraceae</taxon>
        <taxon>Entomophthora</taxon>
    </lineage>
</organism>
<proteinExistence type="predicted"/>
<accession>A0ACC2SVE0</accession>
<comment type="caution">
    <text evidence="1">The sequence shown here is derived from an EMBL/GenBank/DDBJ whole genome shotgun (WGS) entry which is preliminary data.</text>
</comment>
<dbReference type="EMBL" id="QTSX02004300">
    <property type="protein sequence ID" value="KAJ9066236.1"/>
    <property type="molecule type" value="Genomic_DNA"/>
</dbReference>
<name>A0ACC2SVE0_9FUNG</name>
<protein>
    <submittedName>
        <fullName evidence="1">Uncharacterized protein</fullName>
    </submittedName>
</protein>
<dbReference type="Proteomes" id="UP001165960">
    <property type="component" value="Unassembled WGS sequence"/>
</dbReference>
<evidence type="ECO:0000313" key="1">
    <source>
        <dbReference type="EMBL" id="KAJ9066236.1"/>
    </source>
</evidence>
<gene>
    <name evidence="1" type="ORF">DSO57_1011565</name>
</gene>
<keyword evidence="2" id="KW-1185">Reference proteome</keyword>